<feature type="transmembrane region" description="Helical" evidence="2">
    <location>
        <begin position="123"/>
        <end position="143"/>
    </location>
</feature>
<organism evidence="3 4">
    <name type="scientific">Polymorphospora rubra</name>
    <dbReference type="NCBI Taxonomy" id="338584"/>
    <lineage>
        <taxon>Bacteria</taxon>
        <taxon>Bacillati</taxon>
        <taxon>Actinomycetota</taxon>
        <taxon>Actinomycetes</taxon>
        <taxon>Micromonosporales</taxon>
        <taxon>Micromonosporaceae</taxon>
        <taxon>Polymorphospora</taxon>
    </lineage>
</organism>
<proteinExistence type="predicted"/>
<dbReference type="RefSeq" id="WP_212817925.1">
    <property type="nucleotide sequence ID" value="NZ_AP023359.1"/>
</dbReference>
<keyword evidence="4" id="KW-1185">Reference proteome</keyword>
<feature type="region of interest" description="Disordered" evidence="1">
    <location>
        <begin position="1"/>
        <end position="29"/>
    </location>
</feature>
<keyword evidence="2" id="KW-1133">Transmembrane helix</keyword>
<keyword evidence="2" id="KW-0472">Membrane</keyword>
<keyword evidence="2" id="KW-0812">Transmembrane</keyword>
<dbReference type="KEGG" id="pry:Prubr_57580"/>
<sequence length="190" mass="19260">MKAVGTVRRHAPHTGRHVADGHRRGRGTAAGAATAWRAVALGAATGGRSMTGLAAVTLTTPGTSTRHRRRARIAALLAAAGEIVADKSPRTPSRLDPAPLAGRLGTGVLAAVLLARRNGSRPLIPVLLACAGVVAASVAGATWRAYASRRGHPALAALAEDVVTVGLATAAVHGTGHRIPGRRRGHRTPG</sequence>
<protein>
    <recommendedName>
        <fullName evidence="5">DUF4126 domain-containing protein</fullName>
    </recommendedName>
</protein>
<dbReference type="EMBL" id="AP023359">
    <property type="protein sequence ID" value="BCJ68737.1"/>
    <property type="molecule type" value="Genomic_DNA"/>
</dbReference>
<evidence type="ECO:0000256" key="2">
    <source>
        <dbReference type="SAM" id="Phobius"/>
    </source>
</evidence>
<feature type="compositionally biased region" description="Basic residues" evidence="1">
    <location>
        <begin position="7"/>
        <end position="16"/>
    </location>
</feature>
<gene>
    <name evidence="3" type="ORF">Prubr_57580</name>
</gene>
<name>A0A810N612_9ACTN</name>
<evidence type="ECO:0000313" key="4">
    <source>
        <dbReference type="Proteomes" id="UP000680866"/>
    </source>
</evidence>
<accession>A0A810N612</accession>
<evidence type="ECO:0000256" key="1">
    <source>
        <dbReference type="SAM" id="MobiDB-lite"/>
    </source>
</evidence>
<evidence type="ECO:0008006" key="5">
    <source>
        <dbReference type="Google" id="ProtNLM"/>
    </source>
</evidence>
<reference evidence="3" key="1">
    <citation type="submission" date="2020-08" db="EMBL/GenBank/DDBJ databases">
        <title>Whole genome shotgun sequence of Polymorphospora rubra NBRC 101157.</title>
        <authorList>
            <person name="Komaki H."/>
            <person name="Tamura T."/>
        </authorList>
    </citation>
    <scope>NUCLEOTIDE SEQUENCE</scope>
    <source>
        <strain evidence="3">NBRC 101157</strain>
    </source>
</reference>
<dbReference type="Proteomes" id="UP000680866">
    <property type="component" value="Chromosome"/>
</dbReference>
<evidence type="ECO:0000313" key="3">
    <source>
        <dbReference type="EMBL" id="BCJ68737.1"/>
    </source>
</evidence>
<dbReference type="AlphaFoldDB" id="A0A810N612"/>